<feature type="non-terminal residue" evidence="2">
    <location>
        <position position="1"/>
    </location>
</feature>
<feature type="compositionally biased region" description="Low complexity" evidence="1">
    <location>
        <begin position="40"/>
        <end position="54"/>
    </location>
</feature>
<evidence type="ECO:0000256" key="1">
    <source>
        <dbReference type="SAM" id="MobiDB-lite"/>
    </source>
</evidence>
<dbReference type="EMBL" id="CAKXAJ010012988">
    <property type="protein sequence ID" value="CAH2215818.1"/>
    <property type="molecule type" value="Genomic_DNA"/>
</dbReference>
<organism evidence="2 3">
    <name type="scientific">Pararge aegeria aegeria</name>
    <dbReference type="NCBI Taxonomy" id="348720"/>
    <lineage>
        <taxon>Eukaryota</taxon>
        <taxon>Metazoa</taxon>
        <taxon>Ecdysozoa</taxon>
        <taxon>Arthropoda</taxon>
        <taxon>Hexapoda</taxon>
        <taxon>Insecta</taxon>
        <taxon>Pterygota</taxon>
        <taxon>Neoptera</taxon>
        <taxon>Endopterygota</taxon>
        <taxon>Lepidoptera</taxon>
        <taxon>Glossata</taxon>
        <taxon>Ditrysia</taxon>
        <taxon>Papilionoidea</taxon>
        <taxon>Nymphalidae</taxon>
        <taxon>Satyrinae</taxon>
        <taxon>Satyrini</taxon>
        <taxon>Parargina</taxon>
        <taxon>Pararge</taxon>
    </lineage>
</organism>
<proteinExistence type="predicted"/>
<feature type="region of interest" description="Disordered" evidence="1">
    <location>
        <begin position="1"/>
        <end position="91"/>
    </location>
</feature>
<evidence type="ECO:0000313" key="2">
    <source>
        <dbReference type="EMBL" id="CAH2215818.1"/>
    </source>
</evidence>
<accession>A0A8S4QRS6</accession>
<keyword evidence="3" id="KW-1185">Reference proteome</keyword>
<reference evidence="2" key="1">
    <citation type="submission" date="2022-03" db="EMBL/GenBank/DDBJ databases">
        <authorList>
            <person name="Lindestad O."/>
        </authorList>
    </citation>
    <scope>NUCLEOTIDE SEQUENCE</scope>
</reference>
<dbReference type="Proteomes" id="UP000838756">
    <property type="component" value="Unassembled WGS sequence"/>
</dbReference>
<evidence type="ECO:0000313" key="3">
    <source>
        <dbReference type="Proteomes" id="UP000838756"/>
    </source>
</evidence>
<protein>
    <submittedName>
        <fullName evidence="2">Jg2478 protein</fullName>
    </submittedName>
</protein>
<comment type="caution">
    <text evidence="2">The sequence shown here is derived from an EMBL/GenBank/DDBJ whole genome shotgun (WGS) entry which is preliminary data.</text>
</comment>
<gene>
    <name evidence="2" type="primary">jg2478</name>
    <name evidence="2" type="ORF">PAEG_LOCUS3903</name>
</gene>
<dbReference type="AlphaFoldDB" id="A0A8S4QRS6"/>
<sequence length="91" mass="9574">RKPGARPVALRPGPRLNIRPSARLRPGLTSAAPTESSSDAPVAETPASEAPATESDAENPSHILPHGYIQHITTGLLSPDQKYGDKTTGNR</sequence>
<name>A0A8S4QRS6_9NEOP</name>
<dbReference type="OrthoDB" id="7493571at2759"/>